<proteinExistence type="predicted"/>
<organism evidence="2">
    <name type="scientific">uncultured Woeseiaceae bacterium</name>
    <dbReference type="NCBI Taxonomy" id="1983305"/>
    <lineage>
        <taxon>Bacteria</taxon>
        <taxon>Pseudomonadati</taxon>
        <taxon>Pseudomonadota</taxon>
        <taxon>Gammaproteobacteria</taxon>
        <taxon>Woeseiales</taxon>
        <taxon>Woeseiaceae</taxon>
        <taxon>environmental samples</taxon>
    </lineage>
</organism>
<reference evidence="2" key="1">
    <citation type="submission" date="2019-07" db="EMBL/GenBank/DDBJ databases">
        <authorList>
            <person name="Weber M."/>
            <person name="Kostadinov I."/>
            <person name="Kostadinov D I."/>
        </authorList>
    </citation>
    <scope>NUCLEOTIDE SEQUENCE</scope>
    <source>
        <strain evidence="2">Gfbio:sag-sample-b02:053724c1-46a9-4a36-b237-ea2bf867836b</strain>
    </source>
</reference>
<dbReference type="Gene3D" id="3.30.420.40">
    <property type="match status" value="1"/>
</dbReference>
<name>A0A7D9H6A8_9GAMM</name>
<dbReference type="PANTHER" id="PTHR34847">
    <property type="entry name" value="NODULATION PROTEIN U"/>
    <property type="match status" value="1"/>
</dbReference>
<dbReference type="InterPro" id="IPR003696">
    <property type="entry name" value="Carbtransf_dom"/>
</dbReference>
<feature type="domain" description="Carbamoyltransferase" evidence="1">
    <location>
        <begin position="5"/>
        <end position="62"/>
    </location>
</feature>
<protein>
    <recommendedName>
        <fullName evidence="1">Carbamoyltransferase domain-containing protein</fullName>
    </recommendedName>
</protein>
<dbReference type="GO" id="GO:0003824">
    <property type="term" value="F:catalytic activity"/>
    <property type="evidence" value="ECO:0007669"/>
    <property type="project" value="InterPro"/>
</dbReference>
<dbReference type="InterPro" id="IPR051338">
    <property type="entry name" value="NodU/CmcH_Carbamoyltrnsfr"/>
</dbReference>
<dbReference type="PANTHER" id="PTHR34847:SF1">
    <property type="entry name" value="NODULATION PROTEIN U"/>
    <property type="match status" value="1"/>
</dbReference>
<sequence>MTKSILGISAYYHDAAAALLRDDEIVAAAQVKRFTRKKHDARFPRHAIDYCLEDIAKLTDLDPDTESIFDSKLPLHFSKTQRNAI</sequence>
<accession>A0A7D9H6A8</accession>
<evidence type="ECO:0000313" key="2">
    <source>
        <dbReference type="EMBL" id="VUX54953.1"/>
    </source>
</evidence>
<evidence type="ECO:0000259" key="1">
    <source>
        <dbReference type="Pfam" id="PF02543"/>
    </source>
</evidence>
<gene>
    <name evidence="2" type="ORF">JTBB02_V1_50012</name>
</gene>
<dbReference type="AlphaFoldDB" id="A0A7D9H6A8"/>
<dbReference type="EMBL" id="LR633966">
    <property type="protein sequence ID" value="VUX54953.1"/>
    <property type="molecule type" value="Genomic_DNA"/>
</dbReference>
<dbReference type="Pfam" id="PF02543">
    <property type="entry name" value="Carbam_trans_N"/>
    <property type="match status" value="1"/>
</dbReference>